<dbReference type="RefSeq" id="XP_026620289.1">
    <property type="nucleotide sequence ID" value="XM_026772549.1"/>
</dbReference>
<name>A0A3F3PK63_9EURO</name>
<reference evidence="2 3" key="1">
    <citation type="submission" date="2018-07" db="EMBL/GenBank/DDBJ databases">
        <title>The genomes of Aspergillus section Nigri reveals drivers in fungal speciation.</title>
        <authorList>
            <consortium name="DOE Joint Genome Institute"/>
            <person name="Vesth T.C."/>
            <person name="Nybo J."/>
            <person name="Theobald S."/>
            <person name="Brandl J."/>
            <person name="Frisvad J.C."/>
            <person name="Nielsen K.F."/>
            <person name="Lyhne E.K."/>
            <person name="Kogle M.E."/>
            <person name="Kuo A."/>
            <person name="Riley R."/>
            <person name="Clum A."/>
            <person name="Nolan M."/>
            <person name="Lipzen A."/>
            <person name="Salamov A."/>
            <person name="Henrissat B."/>
            <person name="Wiebenga A."/>
            <person name="De vries R.P."/>
            <person name="Grigoriev I.V."/>
            <person name="Mortensen U.H."/>
            <person name="Andersen M.R."/>
            <person name="Baker S.E."/>
        </authorList>
    </citation>
    <scope>NUCLEOTIDE SEQUENCE [LARGE SCALE GENOMIC DNA]</scope>
    <source>
        <strain evidence="2 3">CBS 139.54b</strain>
    </source>
</reference>
<feature type="region of interest" description="Disordered" evidence="1">
    <location>
        <begin position="64"/>
        <end position="130"/>
    </location>
</feature>
<protein>
    <submittedName>
        <fullName evidence="2">Uncharacterized protein</fullName>
    </submittedName>
</protein>
<keyword evidence="3" id="KW-1185">Reference proteome</keyword>
<proteinExistence type="predicted"/>
<dbReference type="EMBL" id="KZ852094">
    <property type="protein sequence ID" value="RDH27267.1"/>
    <property type="molecule type" value="Genomic_DNA"/>
</dbReference>
<evidence type="ECO:0000256" key="1">
    <source>
        <dbReference type="SAM" id="MobiDB-lite"/>
    </source>
</evidence>
<dbReference type="AlphaFoldDB" id="A0A3F3PK63"/>
<dbReference type="GeneID" id="38140905"/>
<dbReference type="Proteomes" id="UP000253729">
    <property type="component" value="Unassembled WGS sequence"/>
</dbReference>
<sequence length="248" mass="26824">MVLGSAAKHSVADLDHQCVTRSIRVTQDHGQSAITNGVFYSCPARSLAGCDSDQISLQHGTLRHPFTTRPRVGGRATARKTESHSGVSDAGSFQREEPVARPLKQPARSLRRPPMRAQVSGSGFRDAHSATSVEDHQACLATVETLERENEALRGDKKTLIGANKSSEQQATRQLVDEMQHTVAGWHQRLRSPAGVAERVDPAALTTALPATTAVPDMWPTQEEEGGAFGDDHDMVPESGNFAQLFQL</sequence>
<evidence type="ECO:0000313" key="2">
    <source>
        <dbReference type="EMBL" id="RDH27267.1"/>
    </source>
</evidence>
<evidence type="ECO:0000313" key="3">
    <source>
        <dbReference type="Proteomes" id="UP000253729"/>
    </source>
</evidence>
<gene>
    <name evidence="2" type="ORF">BDQ94DRAFT_175742</name>
</gene>
<accession>A0A3F3PK63</accession>
<organism evidence="2 3">
    <name type="scientific">Aspergillus welwitschiae</name>
    <dbReference type="NCBI Taxonomy" id="1341132"/>
    <lineage>
        <taxon>Eukaryota</taxon>
        <taxon>Fungi</taxon>
        <taxon>Dikarya</taxon>
        <taxon>Ascomycota</taxon>
        <taxon>Pezizomycotina</taxon>
        <taxon>Eurotiomycetes</taxon>
        <taxon>Eurotiomycetidae</taxon>
        <taxon>Eurotiales</taxon>
        <taxon>Aspergillaceae</taxon>
        <taxon>Aspergillus</taxon>
        <taxon>Aspergillus subgen. Circumdati</taxon>
    </lineage>
</organism>